<dbReference type="AlphaFoldDB" id="A0A0D0D5P1"/>
<organism evidence="1 2">
    <name type="scientific">Paxillus rubicundulus Ve08.2h10</name>
    <dbReference type="NCBI Taxonomy" id="930991"/>
    <lineage>
        <taxon>Eukaryota</taxon>
        <taxon>Fungi</taxon>
        <taxon>Dikarya</taxon>
        <taxon>Basidiomycota</taxon>
        <taxon>Agaricomycotina</taxon>
        <taxon>Agaricomycetes</taxon>
        <taxon>Agaricomycetidae</taxon>
        <taxon>Boletales</taxon>
        <taxon>Paxilineae</taxon>
        <taxon>Paxillaceae</taxon>
        <taxon>Paxillus</taxon>
    </lineage>
</organism>
<reference evidence="2" key="2">
    <citation type="submission" date="2015-01" db="EMBL/GenBank/DDBJ databases">
        <title>Evolutionary Origins and Diversification of the Mycorrhizal Mutualists.</title>
        <authorList>
            <consortium name="DOE Joint Genome Institute"/>
            <consortium name="Mycorrhizal Genomics Consortium"/>
            <person name="Kohler A."/>
            <person name="Kuo A."/>
            <person name="Nagy L.G."/>
            <person name="Floudas D."/>
            <person name="Copeland A."/>
            <person name="Barry K.W."/>
            <person name="Cichocki N."/>
            <person name="Veneault-Fourrey C."/>
            <person name="LaButti K."/>
            <person name="Lindquist E.A."/>
            <person name="Lipzen A."/>
            <person name="Lundell T."/>
            <person name="Morin E."/>
            <person name="Murat C."/>
            <person name="Riley R."/>
            <person name="Ohm R."/>
            <person name="Sun H."/>
            <person name="Tunlid A."/>
            <person name="Henrissat B."/>
            <person name="Grigoriev I.V."/>
            <person name="Hibbett D.S."/>
            <person name="Martin F."/>
        </authorList>
    </citation>
    <scope>NUCLEOTIDE SEQUENCE [LARGE SCALE GENOMIC DNA]</scope>
    <source>
        <strain evidence="2">Ve08.2h10</strain>
    </source>
</reference>
<sequence>RQEERKKNKNKFLPISNNPLLLRALLIILQYTVNKIRKEEYVLLYYYTNRAIREAEEDTPSGYNVKIMMLVQTDNGPTFQMASAIKAKQCKMPDESLSWEEFSQANYCMLNTMRQQD</sequence>
<feature type="non-terminal residue" evidence="1">
    <location>
        <position position="117"/>
    </location>
</feature>
<name>A0A0D0D5P1_9AGAM</name>
<dbReference type="InParanoid" id="A0A0D0D5P1"/>
<dbReference type="HOGENOM" id="CLU_1939024_0_0_1"/>
<evidence type="ECO:0000313" key="1">
    <source>
        <dbReference type="EMBL" id="KIK72200.1"/>
    </source>
</evidence>
<proteinExistence type="predicted"/>
<reference evidence="1 2" key="1">
    <citation type="submission" date="2014-04" db="EMBL/GenBank/DDBJ databases">
        <authorList>
            <consortium name="DOE Joint Genome Institute"/>
            <person name="Kuo A."/>
            <person name="Kohler A."/>
            <person name="Jargeat P."/>
            <person name="Nagy L.G."/>
            <person name="Floudas D."/>
            <person name="Copeland A."/>
            <person name="Barry K.W."/>
            <person name="Cichocki N."/>
            <person name="Veneault-Fourrey C."/>
            <person name="LaButti K."/>
            <person name="Lindquist E.A."/>
            <person name="Lipzen A."/>
            <person name="Lundell T."/>
            <person name="Morin E."/>
            <person name="Murat C."/>
            <person name="Sun H."/>
            <person name="Tunlid A."/>
            <person name="Henrissat B."/>
            <person name="Grigoriev I.V."/>
            <person name="Hibbett D.S."/>
            <person name="Martin F."/>
            <person name="Nordberg H.P."/>
            <person name="Cantor M.N."/>
            <person name="Hua S.X."/>
        </authorList>
    </citation>
    <scope>NUCLEOTIDE SEQUENCE [LARGE SCALE GENOMIC DNA]</scope>
    <source>
        <strain evidence="1 2">Ve08.2h10</strain>
    </source>
</reference>
<dbReference type="OrthoDB" id="2688210at2759"/>
<keyword evidence="2" id="KW-1185">Reference proteome</keyword>
<gene>
    <name evidence="1" type="ORF">PAXRUDRAFT_113066</name>
</gene>
<accession>A0A0D0D5P1</accession>
<feature type="non-terminal residue" evidence="1">
    <location>
        <position position="1"/>
    </location>
</feature>
<protein>
    <submittedName>
        <fullName evidence="1">Uncharacterized protein</fullName>
    </submittedName>
</protein>
<dbReference type="EMBL" id="KN831111">
    <property type="protein sequence ID" value="KIK72200.1"/>
    <property type="molecule type" value="Genomic_DNA"/>
</dbReference>
<dbReference type="Proteomes" id="UP000054538">
    <property type="component" value="Unassembled WGS sequence"/>
</dbReference>
<evidence type="ECO:0000313" key="2">
    <source>
        <dbReference type="Proteomes" id="UP000054538"/>
    </source>
</evidence>